<gene>
    <name evidence="1" type="ORF">KUTeg_016794</name>
</gene>
<comment type="caution">
    <text evidence="1">The sequence shown here is derived from an EMBL/GenBank/DDBJ whole genome shotgun (WGS) entry which is preliminary data.</text>
</comment>
<sequence>MAANVLKGIFSPVKYAYSVTKCSYLPITQISKKFSTSQQRLKAKFYADASEAVKDIPDNAKLLVGGFGLCGIPENLIDALLKTGVKGLTVVSNNAGVDDFGLGLLLKQRQGTLAEKIRAGGAGIPGFFTPTGYGTLIQEGGAPIKYNSDGSVAIHSKPREIG</sequence>
<dbReference type="Pfam" id="PF01144">
    <property type="entry name" value="CoA_trans"/>
    <property type="match status" value="1"/>
</dbReference>
<dbReference type="InterPro" id="IPR004163">
    <property type="entry name" value="CoA_transf_BS"/>
</dbReference>
<proteinExistence type="predicted"/>
<evidence type="ECO:0000313" key="2">
    <source>
        <dbReference type="Proteomes" id="UP001217089"/>
    </source>
</evidence>
<accession>A0ABQ9EM07</accession>
<keyword evidence="2" id="KW-1185">Reference proteome</keyword>
<dbReference type="SUPFAM" id="SSF100950">
    <property type="entry name" value="NagB/RpiA/CoA transferase-like"/>
    <property type="match status" value="1"/>
</dbReference>
<protein>
    <submittedName>
        <fullName evidence="1">Uncharacterized protein</fullName>
    </submittedName>
</protein>
<dbReference type="InterPro" id="IPR004165">
    <property type="entry name" value="CoA_trans_fam_I"/>
</dbReference>
<dbReference type="PROSITE" id="PS01273">
    <property type="entry name" value="COA_TRANSF_1"/>
    <property type="match status" value="1"/>
</dbReference>
<dbReference type="Gene3D" id="3.40.1080.10">
    <property type="entry name" value="Glutaconate Coenzyme A-transferase"/>
    <property type="match status" value="2"/>
</dbReference>
<dbReference type="EMBL" id="JARBDR010000813">
    <property type="protein sequence ID" value="KAJ8306249.1"/>
    <property type="molecule type" value="Genomic_DNA"/>
</dbReference>
<organism evidence="1 2">
    <name type="scientific">Tegillarca granosa</name>
    <name type="common">Malaysian cockle</name>
    <name type="synonym">Anadara granosa</name>
    <dbReference type="NCBI Taxonomy" id="220873"/>
    <lineage>
        <taxon>Eukaryota</taxon>
        <taxon>Metazoa</taxon>
        <taxon>Spiralia</taxon>
        <taxon>Lophotrochozoa</taxon>
        <taxon>Mollusca</taxon>
        <taxon>Bivalvia</taxon>
        <taxon>Autobranchia</taxon>
        <taxon>Pteriomorphia</taxon>
        <taxon>Arcoida</taxon>
        <taxon>Arcoidea</taxon>
        <taxon>Arcidae</taxon>
        <taxon>Tegillarca</taxon>
    </lineage>
</organism>
<name>A0ABQ9EM07_TEGGR</name>
<dbReference type="InterPro" id="IPR037171">
    <property type="entry name" value="NagB/RpiA_transferase-like"/>
</dbReference>
<dbReference type="PANTHER" id="PTHR13707:SF23">
    <property type="entry name" value="SUCCINYL-COA:3-KETOACID-COENZYME A TRANSFERASE"/>
    <property type="match status" value="1"/>
</dbReference>
<evidence type="ECO:0000313" key="1">
    <source>
        <dbReference type="EMBL" id="KAJ8306249.1"/>
    </source>
</evidence>
<dbReference type="SMART" id="SM00882">
    <property type="entry name" value="CoA_trans"/>
    <property type="match status" value="1"/>
</dbReference>
<dbReference type="Proteomes" id="UP001217089">
    <property type="component" value="Unassembled WGS sequence"/>
</dbReference>
<reference evidence="1 2" key="1">
    <citation type="submission" date="2022-12" db="EMBL/GenBank/DDBJ databases">
        <title>Chromosome-level genome of Tegillarca granosa.</title>
        <authorList>
            <person name="Kim J."/>
        </authorList>
    </citation>
    <scope>NUCLEOTIDE SEQUENCE [LARGE SCALE GENOMIC DNA]</scope>
    <source>
        <strain evidence="1">Teg-2019</strain>
        <tissue evidence="1">Adductor muscle</tissue>
    </source>
</reference>
<dbReference type="PANTHER" id="PTHR13707">
    <property type="entry name" value="KETOACID-COENZYME A TRANSFERASE"/>
    <property type="match status" value="1"/>
</dbReference>